<evidence type="ECO:0000256" key="5">
    <source>
        <dbReference type="ARBA" id="ARBA00022705"/>
    </source>
</evidence>
<dbReference type="InterPro" id="IPR012763">
    <property type="entry name" value="DNA_pol_III_sug/sutau_N"/>
</dbReference>
<dbReference type="GO" id="GO:0009360">
    <property type="term" value="C:DNA polymerase III complex"/>
    <property type="evidence" value="ECO:0007669"/>
    <property type="project" value="InterPro"/>
</dbReference>
<dbReference type="SUPFAM" id="SSF48019">
    <property type="entry name" value="post-AAA+ oligomerization domain-like"/>
    <property type="match status" value="1"/>
</dbReference>
<keyword evidence="3 13" id="KW-0808">Transferase</keyword>
<evidence type="ECO:0000259" key="12">
    <source>
        <dbReference type="SMART" id="SM00382"/>
    </source>
</evidence>
<dbReference type="NCBIfam" id="NF004046">
    <property type="entry name" value="PRK05563.1"/>
    <property type="match status" value="1"/>
</dbReference>
<keyword evidence="14" id="KW-1185">Reference proteome</keyword>
<dbReference type="PRINTS" id="PR00300">
    <property type="entry name" value="CLPPROTEASEA"/>
</dbReference>
<dbReference type="NCBIfam" id="TIGR02397">
    <property type="entry name" value="dnaX_nterm"/>
    <property type="match status" value="1"/>
</dbReference>
<evidence type="ECO:0000256" key="8">
    <source>
        <dbReference type="ARBA" id="ARBA00022833"/>
    </source>
</evidence>
<evidence type="ECO:0000313" key="14">
    <source>
        <dbReference type="Proteomes" id="UP000270468"/>
    </source>
</evidence>
<dbReference type="InterPro" id="IPR003593">
    <property type="entry name" value="AAA+_ATPase"/>
</dbReference>
<dbReference type="CDD" id="cd00009">
    <property type="entry name" value="AAA"/>
    <property type="match status" value="1"/>
</dbReference>
<dbReference type="Proteomes" id="UP000270468">
    <property type="component" value="Unassembled WGS sequence"/>
</dbReference>
<dbReference type="EC" id="2.7.7.7" evidence="2"/>
<dbReference type="GO" id="GO:0046872">
    <property type="term" value="F:metal ion binding"/>
    <property type="evidence" value="ECO:0007669"/>
    <property type="project" value="UniProtKB-KW"/>
</dbReference>
<reference evidence="13 14" key="1">
    <citation type="submission" date="2018-11" db="EMBL/GenBank/DDBJ databases">
        <authorList>
            <person name="Criscuolo A."/>
        </authorList>
    </citation>
    <scope>NUCLEOTIDE SEQUENCE [LARGE SCALE GENOMIC DNA]</scope>
    <source>
        <strain evidence="13">ATB-66</strain>
    </source>
</reference>
<evidence type="ECO:0000256" key="7">
    <source>
        <dbReference type="ARBA" id="ARBA00022741"/>
    </source>
</evidence>
<dbReference type="InterPro" id="IPR022754">
    <property type="entry name" value="DNA_pol_III_gamma-3"/>
</dbReference>
<keyword evidence="8" id="KW-0862">Zinc</keyword>
<dbReference type="AlphaFoldDB" id="A0A3P5WE44"/>
<feature type="domain" description="AAA+ ATPase" evidence="12">
    <location>
        <begin position="54"/>
        <end position="196"/>
    </location>
</feature>
<dbReference type="InterPro" id="IPR045085">
    <property type="entry name" value="HLD_clamp_pol_III_gamma_tau"/>
</dbReference>
<keyword evidence="9" id="KW-0067">ATP-binding</keyword>
<dbReference type="InterPro" id="IPR008921">
    <property type="entry name" value="DNA_pol3_clamp-load_cplx_C"/>
</dbReference>
<keyword evidence="7" id="KW-0547">Nucleotide-binding</keyword>
<dbReference type="PANTHER" id="PTHR11669:SF0">
    <property type="entry name" value="PROTEIN STICHEL-LIKE 2"/>
    <property type="match status" value="1"/>
</dbReference>
<comment type="similarity">
    <text evidence="1">Belongs to the DnaX/STICHEL family.</text>
</comment>
<sequence length="603" mass="67172">MCYTGNINALRQKEWELLVYQAFYRVYRPQSFAEMSGQQHVKQTLQNALLHNKTTHAYLFSGPRGTGKTSAAKVFAKALNCENGPAKEPCNECPACLSITEGSNTDVIEFDAASNSRVEEMRDIIEKVRFAPSSARFKVYIIDEVHMLSNSAFNALLKTLEEPPPHAVFILATTEPHKLPLTIISRCQRFDFKPITPIDIIDRMKVVLADAGINSDEGALKVIAQAASGGMRDALSMLDQVVSFSGDKLTVEDALLVTGSIGEDTFHHLAEALLGKDAGTALSLLDQLIAEGKDVSRLAEDLITFFRDLLLLRTAPDLRGLLELISSDERFVEMAKAFEPDTLYAYIDILAKTQQEMRFSNHAKVYIESAVLKMIHIEGSHTRREGNVQTADSGFMQKVAELEQMIVQLQQQVVNGVGVQSAAERTTQPRKNASKSSQSFKVPTGKIHETLKFATKQDIHTIREEWAGMMRTMQKSHAALLEETEPVAASEKAFVLKFKYEIHCLMASENPSLKSGLSEALRSRTGKAYEVIYVPEQAWLKVREDFIQKNGLAKQQDPRPSDVEGVAEETLSFVKEAEQENVDVLVTEAEKIFGKDFITVYDD</sequence>
<dbReference type="InterPro" id="IPR027417">
    <property type="entry name" value="P-loop_NTPase"/>
</dbReference>
<dbReference type="SMART" id="SM00382">
    <property type="entry name" value="AAA"/>
    <property type="match status" value="1"/>
</dbReference>
<evidence type="ECO:0000256" key="10">
    <source>
        <dbReference type="ARBA" id="ARBA00022932"/>
    </source>
</evidence>
<proteinExistence type="inferred from homology"/>
<keyword evidence="6" id="KW-0479">Metal-binding</keyword>
<organism evidence="13 14">
    <name type="scientific">Filibacter tadaridae</name>
    <dbReference type="NCBI Taxonomy" id="2483811"/>
    <lineage>
        <taxon>Bacteria</taxon>
        <taxon>Bacillati</taxon>
        <taxon>Bacillota</taxon>
        <taxon>Bacilli</taxon>
        <taxon>Bacillales</taxon>
        <taxon>Caryophanaceae</taxon>
        <taxon>Filibacter</taxon>
    </lineage>
</organism>
<dbReference type="Gene3D" id="1.20.272.10">
    <property type="match status" value="1"/>
</dbReference>
<gene>
    <name evidence="13" type="primary">dnaX_1</name>
    <name evidence="13" type="ORF">FILTAD_00143</name>
</gene>
<dbReference type="GO" id="GO:0003677">
    <property type="term" value="F:DNA binding"/>
    <property type="evidence" value="ECO:0007669"/>
    <property type="project" value="InterPro"/>
</dbReference>
<dbReference type="GO" id="GO:0006261">
    <property type="term" value="P:DNA-templated DNA replication"/>
    <property type="evidence" value="ECO:0007669"/>
    <property type="project" value="TreeGrafter"/>
</dbReference>
<dbReference type="EMBL" id="UXAV01000013">
    <property type="protein sequence ID" value="VDC18762.1"/>
    <property type="molecule type" value="Genomic_DNA"/>
</dbReference>
<protein>
    <recommendedName>
        <fullName evidence="2">DNA-directed DNA polymerase</fullName>
        <ecNumber evidence="2">2.7.7.7</ecNumber>
    </recommendedName>
</protein>
<dbReference type="Gene3D" id="3.40.50.300">
    <property type="entry name" value="P-loop containing nucleotide triphosphate hydrolases"/>
    <property type="match status" value="1"/>
</dbReference>
<evidence type="ECO:0000256" key="3">
    <source>
        <dbReference type="ARBA" id="ARBA00022679"/>
    </source>
</evidence>
<dbReference type="Pfam" id="PF12169">
    <property type="entry name" value="DNA_pol3_gamma3"/>
    <property type="match status" value="1"/>
</dbReference>
<dbReference type="GO" id="GO:0003887">
    <property type="term" value="F:DNA-directed DNA polymerase activity"/>
    <property type="evidence" value="ECO:0007669"/>
    <property type="project" value="UniProtKB-KW"/>
</dbReference>
<dbReference type="Pfam" id="PF22608">
    <property type="entry name" value="DNAX_ATPase_lid"/>
    <property type="match status" value="1"/>
</dbReference>
<dbReference type="InterPro" id="IPR050238">
    <property type="entry name" value="DNA_Rep/Repair_Clamp_Loader"/>
</dbReference>
<dbReference type="CDD" id="cd18137">
    <property type="entry name" value="HLD_clamp_pol_III_gamma_tau"/>
    <property type="match status" value="1"/>
</dbReference>
<dbReference type="PANTHER" id="PTHR11669">
    <property type="entry name" value="REPLICATION FACTOR C / DNA POLYMERASE III GAMMA-TAU SUBUNIT"/>
    <property type="match status" value="1"/>
</dbReference>
<accession>A0A3P5WE44</accession>
<comment type="catalytic activity">
    <reaction evidence="11">
        <text>DNA(n) + a 2'-deoxyribonucleoside 5'-triphosphate = DNA(n+1) + diphosphate</text>
        <dbReference type="Rhea" id="RHEA:22508"/>
        <dbReference type="Rhea" id="RHEA-COMP:17339"/>
        <dbReference type="Rhea" id="RHEA-COMP:17340"/>
        <dbReference type="ChEBI" id="CHEBI:33019"/>
        <dbReference type="ChEBI" id="CHEBI:61560"/>
        <dbReference type="ChEBI" id="CHEBI:173112"/>
        <dbReference type="EC" id="2.7.7.7"/>
    </reaction>
</comment>
<keyword evidence="4 13" id="KW-0548">Nucleotidyltransferase</keyword>
<dbReference type="FunFam" id="3.40.50.300:FF:000014">
    <property type="entry name" value="DNA polymerase III subunit gamma/tau"/>
    <property type="match status" value="1"/>
</dbReference>
<name>A0A3P5WE44_9BACL</name>
<evidence type="ECO:0000256" key="4">
    <source>
        <dbReference type="ARBA" id="ARBA00022695"/>
    </source>
</evidence>
<dbReference type="Pfam" id="PF13177">
    <property type="entry name" value="DNA_pol3_delta2"/>
    <property type="match status" value="1"/>
</dbReference>
<dbReference type="GO" id="GO:0005524">
    <property type="term" value="F:ATP binding"/>
    <property type="evidence" value="ECO:0007669"/>
    <property type="project" value="UniProtKB-KW"/>
</dbReference>
<keyword evidence="10" id="KW-0239">DNA-directed DNA polymerase</keyword>
<evidence type="ECO:0000256" key="11">
    <source>
        <dbReference type="ARBA" id="ARBA00049244"/>
    </source>
</evidence>
<evidence type="ECO:0000256" key="2">
    <source>
        <dbReference type="ARBA" id="ARBA00012417"/>
    </source>
</evidence>
<dbReference type="InterPro" id="IPR001270">
    <property type="entry name" value="ClpA/B"/>
</dbReference>
<keyword evidence="5" id="KW-0235">DNA replication</keyword>
<evidence type="ECO:0000313" key="13">
    <source>
        <dbReference type="EMBL" id="VDC18762.1"/>
    </source>
</evidence>
<evidence type="ECO:0000256" key="1">
    <source>
        <dbReference type="ARBA" id="ARBA00006360"/>
    </source>
</evidence>
<dbReference type="SUPFAM" id="SSF52540">
    <property type="entry name" value="P-loop containing nucleoside triphosphate hydrolases"/>
    <property type="match status" value="1"/>
</dbReference>
<dbReference type="Gene3D" id="1.10.8.60">
    <property type="match status" value="1"/>
</dbReference>
<evidence type="ECO:0000256" key="6">
    <source>
        <dbReference type="ARBA" id="ARBA00022723"/>
    </source>
</evidence>
<evidence type="ECO:0000256" key="9">
    <source>
        <dbReference type="ARBA" id="ARBA00022840"/>
    </source>
</evidence>